<evidence type="ECO:0000313" key="2">
    <source>
        <dbReference type="EMBL" id="SEG65988.1"/>
    </source>
</evidence>
<keyword evidence="3" id="KW-1185">Reference proteome</keyword>
<evidence type="ECO:0000256" key="1">
    <source>
        <dbReference type="SAM" id="Coils"/>
    </source>
</evidence>
<evidence type="ECO:0008006" key="4">
    <source>
        <dbReference type="Google" id="ProtNLM"/>
    </source>
</evidence>
<name>A0A1H6BZ67_9HYPH</name>
<sequence>MRHLPIAAFIPSFDEAKPSIGDAWLVQEVGDDVPVDLPAFPLKTPRQPPPDLDGIFESGRQAGLAEARAEAQRDLAKQRNEAEATLAAERLRWAEDVAAPFASQLADALQALAENLSDTVGRLLRPFLATEMRDAACRALIQQIAPLLAGADGALIRVSGSPALLETLRLVFPAGQAVEFVETDAVDVTIVTRDTVIETRIAEWVGRLEGQGPDRRRHAPTPI</sequence>
<dbReference type="EMBL" id="FNUY01000008">
    <property type="protein sequence ID" value="SEG65988.1"/>
    <property type="molecule type" value="Genomic_DNA"/>
</dbReference>
<evidence type="ECO:0000313" key="3">
    <source>
        <dbReference type="Proteomes" id="UP000236743"/>
    </source>
</evidence>
<dbReference type="Proteomes" id="UP000236743">
    <property type="component" value="Unassembled WGS sequence"/>
</dbReference>
<protein>
    <recommendedName>
        <fullName evidence="4">Flagellar assembly protein FliH</fullName>
    </recommendedName>
</protein>
<dbReference type="RefSeq" id="WP_103874175.1">
    <property type="nucleotide sequence ID" value="NZ_FNUY01000008.1"/>
</dbReference>
<gene>
    <name evidence="2" type="ORF">SAMN04488115_108228</name>
</gene>
<keyword evidence="1" id="KW-0175">Coiled coil</keyword>
<dbReference type="OrthoDB" id="7677041at2"/>
<reference evidence="2 3" key="1">
    <citation type="submission" date="2016-10" db="EMBL/GenBank/DDBJ databases">
        <authorList>
            <person name="de Groot N.N."/>
        </authorList>
    </citation>
    <scope>NUCLEOTIDE SEQUENCE [LARGE SCALE GENOMIC DNA]</scope>
    <source>
        <strain evidence="2 3">DSM 26656</strain>
    </source>
</reference>
<accession>A0A1H6BZ67</accession>
<dbReference type="AlphaFoldDB" id="A0A1H6BZ67"/>
<feature type="coiled-coil region" evidence="1">
    <location>
        <begin position="61"/>
        <end position="88"/>
    </location>
</feature>
<organism evidence="2 3">
    <name type="scientific">Bosea lathyri</name>
    <dbReference type="NCBI Taxonomy" id="1036778"/>
    <lineage>
        <taxon>Bacteria</taxon>
        <taxon>Pseudomonadati</taxon>
        <taxon>Pseudomonadota</taxon>
        <taxon>Alphaproteobacteria</taxon>
        <taxon>Hyphomicrobiales</taxon>
        <taxon>Boseaceae</taxon>
        <taxon>Bosea</taxon>
    </lineage>
</organism>
<proteinExistence type="predicted"/>